<dbReference type="EMBL" id="HADX01002833">
    <property type="protein sequence ID" value="SBP25065.1"/>
    <property type="molecule type" value="Transcribed_RNA"/>
</dbReference>
<feature type="region of interest" description="Disordered" evidence="1">
    <location>
        <begin position="43"/>
        <end position="70"/>
    </location>
</feature>
<feature type="non-terminal residue" evidence="2">
    <location>
        <position position="70"/>
    </location>
</feature>
<feature type="compositionally biased region" description="Basic and acidic residues" evidence="1">
    <location>
        <begin position="53"/>
        <end position="70"/>
    </location>
</feature>
<reference evidence="2" key="1">
    <citation type="submission" date="2016-05" db="EMBL/GenBank/DDBJ databases">
        <authorList>
            <person name="Lavstsen T."/>
            <person name="Jespersen J.S."/>
        </authorList>
    </citation>
    <scope>NUCLEOTIDE SEQUENCE</scope>
    <source>
        <tissue evidence="2">Brain</tissue>
    </source>
</reference>
<protein>
    <submittedName>
        <fullName evidence="2">Threonine synthase-like 1</fullName>
    </submittedName>
</protein>
<sequence length="70" mass="7797">VARRLVPHGALFHSSLREVCSCGVQSFTNPAFFQGSRGATEEAGNQCIQTQSARRDGEMPEGWRQERTRC</sequence>
<name>A0A1A7Y522_9TELE</name>
<organism evidence="2">
    <name type="scientific">Iconisemion striatum</name>
    <dbReference type="NCBI Taxonomy" id="60296"/>
    <lineage>
        <taxon>Eukaryota</taxon>
        <taxon>Metazoa</taxon>
        <taxon>Chordata</taxon>
        <taxon>Craniata</taxon>
        <taxon>Vertebrata</taxon>
        <taxon>Euteleostomi</taxon>
        <taxon>Actinopterygii</taxon>
        <taxon>Neopterygii</taxon>
        <taxon>Teleostei</taxon>
        <taxon>Neoteleostei</taxon>
        <taxon>Acanthomorphata</taxon>
        <taxon>Ovalentaria</taxon>
        <taxon>Atherinomorphae</taxon>
        <taxon>Cyprinodontiformes</taxon>
        <taxon>Nothobranchiidae</taxon>
        <taxon>Iconisemion</taxon>
    </lineage>
</organism>
<evidence type="ECO:0000256" key="1">
    <source>
        <dbReference type="SAM" id="MobiDB-lite"/>
    </source>
</evidence>
<feature type="non-terminal residue" evidence="2">
    <location>
        <position position="1"/>
    </location>
</feature>
<proteinExistence type="predicted"/>
<reference evidence="2" key="2">
    <citation type="submission" date="2016-06" db="EMBL/GenBank/DDBJ databases">
        <title>The genome of a short-lived fish provides insights into sex chromosome evolution and the genetic control of aging.</title>
        <authorList>
            <person name="Reichwald K."/>
            <person name="Felder M."/>
            <person name="Petzold A."/>
            <person name="Koch P."/>
            <person name="Groth M."/>
            <person name="Platzer M."/>
        </authorList>
    </citation>
    <scope>NUCLEOTIDE SEQUENCE</scope>
    <source>
        <tissue evidence="2">Brain</tissue>
    </source>
</reference>
<evidence type="ECO:0000313" key="2">
    <source>
        <dbReference type="EMBL" id="SBP25065.1"/>
    </source>
</evidence>
<accession>A0A1A7Y522</accession>
<dbReference type="AlphaFoldDB" id="A0A1A7Y522"/>
<gene>
    <name evidence="2" type="primary">THNSL1</name>
</gene>